<organism evidence="4 5">
    <name type="scientific">Larimichthys crocea</name>
    <name type="common">Large yellow croaker</name>
    <name type="synonym">Pseudosciaena crocea</name>
    <dbReference type="NCBI Taxonomy" id="215358"/>
    <lineage>
        <taxon>Eukaryota</taxon>
        <taxon>Metazoa</taxon>
        <taxon>Chordata</taxon>
        <taxon>Craniata</taxon>
        <taxon>Vertebrata</taxon>
        <taxon>Euteleostomi</taxon>
        <taxon>Actinopterygii</taxon>
        <taxon>Neopterygii</taxon>
        <taxon>Teleostei</taxon>
        <taxon>Neoteleostei</taxon>
        <taxon>Acanthomorphata</taxon>
        <taxon>Eupercaria</taxon>
        <taxon>Sciaenidae</taxon>
        <taxon>Larimichthys</taxon>
    </lineage>
</organism>
<feature type="compositionally biased region" description="Basic and acidic residues" evidence="1">
    <location>
        <begin position="224"/>
        <end position="235"/>
    </location>
</feature>
<protein>
    <recommendedName>
        <fullName evidence="6">Immunoglobulin subtype domain-containing protein</fullName>
    </recommendedName>
</protein>
<feature type="chain" id="PRO_5026210108" description="Immunoglobulin subtype domain-containing protein" evidence="3">
    <location>
        <begin position="20"/>
        <end position="235"/>
    </location>
</feature>
<evidence type="ECO:0000256" key="2">
    <source>
        <dbReference type="SAM" id="Phobius"/>
    </source>
</evidence>
<keyword evidence="3" id="KW-0732">Signal</keyword>
<feature type="transmembrane region" description="Helical" evidence="2">
    <location>
        <begin position="153"/>
        <end position="176"/>
    </location>
</feature>
<keyword evidence="5" id="KW-1185">Reference proteome</keyword>
<dbReference type="Proteomes" id="UP000424527">
    <property type="component" value="Unassembled WGS sequence"/>
</dbReference>
<feature type="region of interest" description="Disordered" evidence="1">
    <location>
        <begin position="187"/>
        <end position="235"/>
    </location>
</feature>
<evidence type="ECO:0008006" key="6">
    <source>
        <dbReference type="Google" id="ProtNLM"/>
    </source>
</evidence>
<accession>A0A6G0ISE2</accession>
<dbReference type="EMBL" id="REGW02000007">
    <property type="protein sequence ID" value="KAE8294360.1"/>
    <property type="molecule type" value="Genomic_DNA"/>
</dbReference>
<proteinExistence type="predicted"/>
<comment type="caution">
    <text evidence="4">The sequence shown here is derived from an EMBL/GenBank/DDBJ whole genome shotgun (WGS) entry which is preliminary data.</text>
</comment>
<evidence type="ECO:0000256" key="3">
    <source>
        <dbReference type="SAM" id="SignalP"/>
    </source>
</evidence>
<reference evidence="4 5" key="1">
    <citation type="submission" date="2019-07" db="EMBL/GenBank/DDBJ databases">
        <title>Chromosome genome assembly for large yellow croaker.</title>
        <authorList>
            <person name="Xiao S."/>
        </authorList>
    </citation>
    <scope>NUCLEOTIDE SEQUENCE [LARGE SCALE GENOMIC DNA]</scope>
    <source>
        <strain evidence="4">JMULYC20181020</strain>
        <tissue evidence="4">Muscle</tissue>
    </source>
</reference>
<sequence>MEMWLNRSALLFFTVVVAATMTSDQVNVILDHKTTEKVEVPFGSRLIFFCNLNTTGLERFRMNLYFNVSGPPFNQNNATSDKLFYKNSSKGKDDGQDRPLSFNKTFDYPSIATHNNSGFFLCKIKIEIPALDTIVSLPREVVITSPTESFSLWWLWIILGVSAVILSILLLMCILLRRRCRQSREEPVYANTHSCSKQPSPRMPVDNLKMVPSSQNLRNPSPGRRYDEGTRRQRH</sequence>
<dbReference type="AlphaFoldDB" id="A0A6G0ISE2"/>
<evidence type="ECO:0000313" key="4">
    <source>
        <dbReference type="EMBL" id="KAE8294360.1"/>
    </source>
</evidence>
<gene>
    <name evidence="4" type="ORF">D5F01_LYC07312</name>
</gene>
<keyword evidence="2" id="KW-1133">Transmembrane helix</keyword>
<evidence type="ECO:0000256" key="1">
    <source>
        <dbReference type="SAM" id="MobiDB-lite"/>
    </source>
</evidence>
<evidence type="ECO:0000313" key="5">
    <source>
        <dbReference type="Proteomes" id="UP000424527"/>
    </source>
</evidence>
<feature type="signal peptide" evidence="3">
    <location>
        <begin position="1"/>
        <end position="19"/>
    </location>
</feature>
<keyword evidence="2" id="KW-0472">Membrane</keyword>
<name>A0A6G0ISE2_LARCR</name>
<keyword evidence="2" id="KW-0812">Transmembrane</keyword>